<keyword evidence="1" id="KW-0812">Transmembrane</keyword>
<keyword evidence="3" id="KW-1185">Reference proteome</keyword>
<dbReference type="EMBL" id="JBHRZH010000023">
    <property type="protein sequence ID" value="MFC3764272.1"/>
    <property type="molecule type" value="Genomic_DNA"/>
</dbReference>
<gene>
    <name evidence="2" type="ORF">ACFOUW_25780</name>
</gene>
<name>A0ABV7YH44_9ACTN</name>
<feature type="transmembrane region" description="Helical" evidence="1">
    <location>
        <begin position="106"/>
        <end position="131"/>
    </location>
</feature>
<evidence type="ECO:0000313" key="2">
    <source>
        <dbReference type="EMBL" id="MFC3764272.1"/>
    </source>
</evidence>
<reference evidence="3" key="1">
    <citation type="journal article" date="2019" name="Int. J. Syst. Evol. Microbiol.">
        <title>The Global Catalogue of Microorganisms (GCM) 10K type strain sequencing project: providing services to taxonomists for standard genome sequencing and annotation.</title>
        <authorList>
            <consortium name="The Broad Institute Genomics Platform"/>
            <consortium name="The Broad Institute Genome Sequencing Center for Infectious Disease"/>
            <person name="Wu L."/>
            <person name="Ma J."/>
        </authorList>
    </citation>
    <scope>NUCLEOTIDE SEQUENCE [LARGE SCALE GENOMIC DNA]</scope>
    <source>
        <strain evidence="3">CGMCC 4.7241</strain>
    </source>
</reference>
<keyword evidence="1" id="KW-1133">Transmembrane helix</keyword>
<protein>
    <submittedName>
        <fullName evidence="2">ABC transporter permease</fullName>
    </submittedName>
</protein>
<feature type="transmembrane region" description="Helical" evidence="1">
    <location>
        <begin position="151"/>
        <end position="171"/>
    </location>
</feature>
<organism evidence="2 3">
    <name type="scientific">Tenggerimyces flavus</name>
    <dbReference type="NCBI Taxonomy" id="1708749"/>
    <lineage>
        <taxon>Bacteria</taxon>
        <taxon>Bacillati</taxon>
        <taxon>Actinomycetota</taxon>
        <taxon>Actinomycetes</taxon>
        <taxon>Propionibacteriales</taxon>
        <taxon>Nocardioidaceae</taxon>
        <taxon>Tenggerimyces</taxon>
    </lineage>
</organism>
<evidence type="ECO:0000313" key="3">
    <source>
        <dbReference type="Proteomes" id="UP001595699"/>
    </source>
</evidence>
<keyword evidence="1" id="KW-0472">Membrane</keyword>
<proteinExistence type="predicted"/>
<feature type="transmembrane region" description="Helical" evidence="1">
    <location>
        <begin position="178"/>
        <end position="196"/>
    </location>
</feature>
<dbReference type="RefSeq" id="WP_205115115.1">
    <property type="nucleotide sequence ID" value="NZ_JAFBCM010000001.1"/>
</dbReference>
<sequence>MTDLVSAEWVKLRSVQSTFYAVFAVVMFVAMSGLIAWQTAGRWDAADATQQGEFHSMTPESGLLMFVQLCVAALGVLAVTSEYATGMIRTTLTAVPQRGWMLAAKATLIGAIALAIGQASAFAMFFLSRLIVGDRPIPGYLTQVLDEVPRLLSLGLSVMVVGLVGLGLGVITRSTTGALTAVVALLFVFPTLGQLLPKPWDERFVALTLNALPSQLAGAEGSYFSPGVALAALLGYVVLALGAAWVVLRGNDA</sequence>
<comment type="caution">
    <text evidence="2">The sequence shown here is derived from an EMBL/GenBank/DDBJ whole genome shotgun (WGS) entry which is preliminary data.</text>
</comment>
<feature type="transmembrane region" description="Helical" evidence="1">
    <location>
        <begin position="223"/>
        <end position="248"/>
    </location>
</feature>
<accession>A0ABV7YH44</accession>
<dbReference type="Pfam" id="PF12730">
    <property type="entry name" value="ABC2_membrane_4"/>
    <property type="match status" value="1"/>
</dbReference>
<feature type="transmembrane region" description="Helical" evidence="1">
    <location>
        <begin position="19"/>
        <end position="37"/>
    </location>
</feature>
<evidence type="ECO:0000256" key="1">
    <source>
        <dbReference type="SAM" id="Phobius"/>
    </source>
</evidence>
<feature type="transmembrane region" description="Helical" evidence="1">
    <location>
        <begin position="63"/>
        <end position="85"/>
    </location>
</feature>
<dbReference type="Proteomes" id="UP001595699">
    <property type="component" value="Unassembled WGS sequence"/>
</dbReference>